<name>A0AA35RLM6_GEOBA</name>
<reference evidence="4" key="1">
    <citation type="submission" date="2023-03" db="EMBL/GenBank/DDBJ databases">
        <authorList>
            <person name="Steffen K."/>
            <person name="Cardenas P."/>
        </authorList>
    </citation>
    <scope>NUCLEOTIDE SEQUENCE</scope>
</reference>
<evidence type="ECO:0000256" key="2">
    <source>
        <dbReference type="SAM" id="SignalP"/>
    </source>
</evidence>
<dbReference type="SMART" id="SM00409">
    <property type="entry name" value="IG"/>
    <property type="match status" value="3"/>
</dbReference>
<feature type="domain" description="Ig-like" evidence="3">
    <location>
        <begin position="589"/>
        <end position="679"/>
    </location>
</feature>
<evidence type="ECO:0000313" key="5">
    <source>
        <dbReference type="Proteomes" id="UP001174909"/>
    </source>
</evidence>
<sequence length="837" mass="93170">MIVLLLSCLFVQSAVVTALEGNLDLGPEVFLEQPKNATVQELETAVFRCSIINTSFEIYWRLNDSDAGHSKFDDIGYRVVFPNRYDHTVSRMEIAGRLRNNNTIVHCAAVGEEPVLSWTDSERALLIVQAEATSHSTFQHELAHTSQHSLLPTQTVELIEASLPSQSVTSSQNPTPNDDTEQGTAIVLFGTIVSAVFSLLIVVIFTLVILLIFISNKKRKVDCRRDGDDGDIRLGPNPVFPQSRRFCTPVKMMPLLLLFISVGGFTRTFGDGEKAAGVFVDQPERTTVNQFETATFRCSVVNSSFSIFWLVNNSDAAFTVFRERGFSIKEDPNTHTKSQLKVAGIMNNNNTQVYCAALQEHRDPQLTWIESQTALLVVQGQTMFGNTLSVCIYVTEPTDILGVSTSSLSLEPSAVATALPSQLPLTDESWKEDLRFILIMAAKKFHVIVYCTKTGELSTFDSKLLGHSLKYVLTCQEPEIISLYTEVRFSLIEGSEVVCSPSPVAGGIGQVTDSDIYTIRGIRQMICAGFTQNKLEVHDLHLARLSTSNTDSKYQIQQQSFHLQKHNLTHAPPRHLHSTALEGNLDLGPEVFLEQPKNATVQELETAVFRCSIINTSFEIYWRLNDSDAGHSKFDDIGYRVVFPNRYDHTVSRMEIAGRLRNNNTIVHCAAVGEEPVLSWTDSERARLIVQAEATSHSTFQHELAHTSQHSLLPTQTVELIEASVPSQSVTSSQNPTPNDDTEQSTAIVLFGTIVSVVFSLLIVVIFTLVILLIFISNKKRKVDCRRDGDDGDIRLGPNPVYECTKPIEMHKNEVYEVSKPIQCQQNAAYEDVVLHQ</sequence>
<dbReference type="InterPro" id="IPR036179">
    <property type="entry name" value="Ig-like_dom_sf"/>
</dbReference>
<evidence type="ECO:0000313" key="4">
    <source>
        <dbReference type="EMBL" id="CAI8013399.1"/>
    </source>
</evidence>
<organism evidence="4 5">
    <name type="scientific">Geodia barretti</name>
    <name type="common">Barrett's horny sponge</name>
    <dbReference type="NCBI Taxonomy" id="519541"/>
    <lineage>
        <taxon>Eukaryota</taxon>
        <taxon>Metazoa</taxon>
        <taxon>Porifera</taxon>
        <taxon>Demospongiae</taxon>
        <taxon>Heteroscleromorpha</taxon>
        <taxon>Tetractinellida</taxon>
        <taxon>Astrophorina</taxon>
        <taxon>Geodiidae</taxon>
        <taxon>Geodia</taxon>
    </lineage>
</organism>
<gene>
    <name evidence="4" type="ORF">GBAR_LOCUS8502</name>
</gene>
<dbReference type="AlphaFoldDB" id="A0AA35RLM6"/>
<proteinExistence type="predicted"/>
<feature type="domain" description="Ig-like" evidence="3">
    <location>
        <begin position="254"/>
        <end position="367"/>
    </location>
</feature>
<keyword evidence="5" id="KW-1185">Reference proteome</keyword>
<feature type="signal peptide" evidence="2">
    <location>
        <begin position="1"/>
        <end position="18"/>
    </location>
</feature>
<keyword evidence="2" id="KW-0732">Signal</keyword>
<dbReference type="InterPro" id="IPR013783">
    <property type="entry name" value="Ig-like_fold"/>
</dbReference>
<dbReference type="InterPro" id="IPR003599">
    <property type="entry name" value="Ig_sub"/>
</dbReference>
<evidence type="ECO:0000256" key="1">
    <source>
        <dbReference type="SAM" id="Phobius"/>
    </source>
</evidence>
<comment type="caution">
    <text evidence="4">The sequence shown here is derived from an EMBL/GenBank/DDBJ whole genome shotgun (WGS) entry which is preliminary data.</text>
</comment>
<protein>
    <recommendedName>
        <fullName evidence="3">Ig-like domain-containing protein</fullName>
    </recommendedName>
</protein>
<keyword evidence="1" id="KW-0472">Membrane</keyword>
<accession>A0AA35RLM6</accession>
<evidence type="ECO:0000259" key="3">
    <source>
        <dbReference type="PROSITE" id="PS50835"/>
    </source>
</evidence>
<dbReference type="InterPro" id="IPR007110">
    <property type="entry name" value="Ig-like_dom"/>
</dbReference>
<dbReference type="Proteomes" id="UP001174909">
    <property type="component" value="Unassembled WGS sequence"/>
</dbReference>
<dbReference type="PROSITE" id="PS50835">
    <property type="entry name" value="IG_LIKE"/>
    <property type="match status" value="3"/>
</dbReference>
<feature type="chain" id="PRO_5041248785" description="Ig-like domain-containing protein" evidence="2">
    <location>
        <begin position="19"/>
        <end position="837"/>
    </location>
</feature>
<feature type="transmembrane region" description="Helical" evidence="1">
    <location>
        <begin position="186"/>
        <end position="214"/>
    </location>
</feature>
<keyword evidence="1" id="KW-0812">Transmembrane</keyword>
<feature type="domain" description="Ig-like" evidence="3">
    <location>
        <begin position="27"/>
        <end position="117"/>
    </location>
</feature>
<dbReference type="EMBL" id="CASHTH010001258">
    <property type="protein sequence ID" value="CAI8013399.1"/>
    <property type="molecule type" value="Genomic_DNA"/>
</dbReference>
<dbReference type="Gene3D" id="2.60.40.10">
    <property type="entry name" value="Immunoglobulins"/>
    <property type="match status" value="1"/>
</dbReference>
<keyword evidence="1" id="KW-1133">Transmembrane helix</keyword>
<dbReference type="SUPFAM" id="SSF48726">
    <property type="entry name" value="Immunoglobulin"/>
    <property type="match status" value="3"/>
</dbReference>
<feature type="transmembrane region" description="Helical" evidence="1">
    <location>
        <begin position="748"/>
        <end position="776"/>
    </location>
</feature>
<feature type="transmembrane region" description="Helical" evidence="1">
    <location>
        <begin position="252"/>
        <end position="270"/>
    </location>
</feature>